<reference evidence="1 2" key="1">
    <citation type="submission" date="2014-12" db="EMBL/GenBank/DDBJ databases">
        <title>Genome assembly of Enhygromyxa salina DSM 15201.</title>
        <authorList>
            <person name="Sharma G."/>
            <person name="Subramanian S."/>
        </authorList>
    </citation>
    <scope>NUCLEOTIDE SEQUENCE [LARGE SCALE GENOMIC DNA]</scope>
    <source>
        <strain evidence="1 2">DSM 15201</strain>
    </source>
</reference>
<comment type="caution">
    <text evidence="1">The sequence shown here is derived from an EMBL/GenBank/DDBJ whole genome shotgun (WGS) entry which is preliminary data.</text>
</comment>
<dbReference type="Proteomes" id="UP000031599">
    <property type="component" value="Unassembled WGS sequence"/>
</dbReference>
<sequence>MSEALSDTVAVLEARLASLRAQGVTIVDPRQTFVGPEVDLDRVRPGAILHPGTRLQGARCFVGADVELGREGPAVIVDSALAKGAAVASGYVEGAVLLRGAKLGANAHVRPGTLLEEEASTAHCVGLKHTLLLSFVTLGSVINFCDCLMAGGTSRSDHSEVGSGFIHFNFTPWGERGDKATPSLVGDVVRGVFLREHRIFLGGLAGLVGPTQVGYGSVVGAGQIVRRDVGDGSFVLRQTRNVERQLRPGWTDRLQPRQRQNIAYIAQLFALREWYRSVRLARVSSDDPARIPVAAGAQIIDLAIAERRKQLERFLVERDGRVPNFDGVELPACPWSLVPDGADHIEWVQGLDDEQVAVGQAWLGEIVARVVAAAEL</sequence>
<name>A0A0C1ZL74_9BACT</name>
<dbReference type="GO" id="GO:0016740">
    <property type="term" value="F:transferase activity"/>
    <property type="evidence" value="ECO:0007669"/>
    <property type="project" value="UniProtKB-KW"/>
</dbReference>
<protein>
    <submittedName>
        <fullName evidence="1">N-acetylglucosamine-1-phosphate uridyltransferase</fullName>
    </submittedName>
</protein>
<accession>A0A0C1ZL74</accession>
<keyword evidence="1" id="KW-0808">Transferase</keyword>
<organism evidence="1 2">
    <name type="scientific">Enhygromyxa salina</name>
    <dbReference type="NCBI Taxonomy" id="215803"/>
    <lineage>
        <taxon>Bacteria</taxon>
        <taxon>Pseudomonadati</taxon>
        <taxon>Myxococcota</taxon>
        <taxon>Polyangia</taxon>
        <taxon>Nannocystales</taxon>
        <taxon>Nannocystaceae</taxon>
        <taxon>Enhygromyxa</taxon>
    </lineage>
</organism>
<evidence type="ECO:0000313" key="2">
    <source>
        <dbReference type="Proteomes" id="UP000031599"/>
    </source>
</evidence>
<evidence type="ECO:0000313" key="1">
    <source>
        <dbReference type="EMBL" id="KIG18279.1"/>
    </source>
</evidence>
<gene>
    <name evidence="1" type="ORF">DB30_01388</name>
</gene>
<dbReference type="Gene3D" id="2.160.10.10">
    <property type="entry name" value="Hexapeptide repeat proteins"/>
    <property type="match status" value="1"/>
</dbReference>
<dbReference type="AlphaFoldDB" id="A0A0C1ZL74"/>
<proteinExistence type="predicted"/>
<dbReference type="EMBL" id="JMCC02000013">
    <property type="protein sequence ID" value="KIG18279.1"/>
    <property type="molecule type" value="Genomic_DNA"/>
</dbReference>
<dbReference type="SUPFAM" id="SSF51161">
    <property type="entry name" value="Trimeric LpxA-like enzymes"/>
    <property type="match status" value="1"/>
</dbReference>
<dbReference type="InterPro" id="IPR011004">
    <property type="entry name" value="Trimer_LpxA-like_sf"/>
</dbReference>
<dbReference type="RefSeq" id="WP_052547160.1">
    <property type="nucleotide sequence ID" value="NZ_JMCC02000013.1"/>
</dbReference>